<dbReference type="SUPFAM" id="SSF50800">
    <property type="entry name" value="PK beta-barrel domain-like"/>
    <property type="match status" value="1"/>
</dbReference>
<gene>
    <name evidence="2" type="ORF">ORI27_04440</name>
</gene>
<dbReference type="Pfam" id="PF03476">
    <property type="entry name" value="MOSC_N"/>
    <property type="match status" value="1"/>
</dbReference>
<accession>A0ABT3S9V5</accession>
<dbReference type="RefSeq" id="WP_265995320.1">
    <property type="nucleotide sequence ID" value="NZ_JAPJDN010000003.1"/>
</dbReference>
<dbReference type="Pfam" id="PF03473">
    <property type="entry name" value="MOSC"/>
    <property type="match status" value="1"/>
</dbReference>
<keyword evidence="3" id="KW-1185">Reference proteome</keyword>
<organism evidence="2 3">
    <name type="scientific">Mycobacterium pinniadriaticum</name>
    <dbReference type="NCBI Taxonomy" id="2994102"/>
    <lineage>
        <taxon>Bacteria</taxon>
        <taxon>Bacillati</taxon>
        <taxon>Actinomycetota</taxon>
        <taxon>Actinomycetes</taxon>
        <taxon>Mycobacteriales</taxon>
        <taxon>Mycobacteriaceae</taxon>
        <taxon>Mycobacterium</taxon>
    </lineage>
</organism>
<evidence type="ECO:0000313" key="3">
    <source>
        <dbReference type="Proteomes" id="UP001300745"/>
    </source>
</evidence>
<comment type="caution">
    <text evidence="2">The sequence shown here is derived from an EMBL/GenBank/DDBJ whole genome shotgun (WGS) entry which is preliminary data.</text>
</comment>
<dbReference type="Proteomes" id="UP001300745">
    <property type="component" value="Unassembled WGS sequence"/>
</dbReference>
<feature type="domain" description="MOSC" evidence="1">
    <location>
        <begin position="144"/>
        <end position="290"/>
    </location>
</feature>
<proteinExistence type="predicted"/>
<dbReference type="InterPro" id="IPR011037">
    <property type="entry name" value="Pyrv_Knase-like_insert_dom_sf"/>
</dbReference>
<evidence type="ECO:0000259" key="1">
    <source>
        <dbReference type="PROSITE" id="PS51340"/>
    </source>
</evidence>
<dbReference type="PROSITE" id="PS51340">
    <property type="entry name" value="MOSC"/>
    <property type="match status" value="1"/>
</dbReference>
<name>A0ABT3S9V5_9MYCO</name>
<dbReference type="InterPro" id="IPR005303">
    <property type="entry name" value="MOCOS_middle"/>
</dbReference>
<evidence type="ECO:0000313" key="2">
    <source>
        <dbReference type="EMBL" id="MCX2935934.1"/>
    </source>
</evidence>
<dbReference type="EMBL" id="JAPJDO010000003">
    <property type="protein sequence ID" value="MCX2935934.1"/>
    <property type="molecule type" value="Genomic_DNA"/>
</dbReference>
<protein>
    <submittedName>
        <fullName evidence="2">MOSC N-terminal beta barrel domain-containing protein</fullName>
    </submittedName>
</protein>
<dbReference type="InterPro" id="IPR005302">
    <property type="entry name" value="MoCF_Sase_C"/>
</dbReference>
<sequence length="322" mass="35202">MIPAGRITSIWRYPVKSMLGERLAQAQIGELGLHADRTWAVRDVELDATTSAKRLPGLLLCTARYAHPPPPDSGPGRAPEVIIAFPDGTEIPSSDPAVHQALSRYLNREVELRPLPPLDRRDQYRGPMATKTDLRTVFGLEDGEPLPDLSMFPVRKLADISRYATPVGSYVDAYPVHVITEQSLATVAALAPDSDFDVRRFRPTIVVDSPGASPQPEWEWCGGRLRAPHAELQPLIPTIRCVMPSHEQPELKRDKEITRTIAAHSRRCLGVYGNITQAGQIAEGDVLQLDPPNRSAAGSGATKVKRALMRAVSAAIPTGKRS</sequence>
<reference evidence="2 3" key="1">
    <citation type="submission" date="2022-11" db="EMBL/GenBank/DDBJ databases">
        <title>Mycobacterium sp. nov.</title>
        <authorList>
            <person name="Papic B."/>
            <person name="Spicic S."/>
            <person name="Duvnjak S."/>
        </authorList>
    </citation>
    <scope>NUCLEOTIDE SEQUENCE [LARGE SCALE GENOMIC DNA]</scope>
    <source>
        <strain evidence="2 3">CVI_P4</strain>
    </source>
</reference>